<evidence type="ECO:0000313" key="3">
    <source>
        <dbReference type="Proteomes" id="UP000694864"/>
    </source>
</evidence>
<name>A0ABM0TBB8_CAMSA</name>
<dbReference type="InterPro" id="IPR002156">
    <property type="entry name" value="RNaseH_domain"/>
</dbReference>
<dbReference type="InterPro" id="IPR012337">
    <property type="entry name" value="RNaseH-like_sf"/>
</dbReference>
<gene>
    <name evidence="4" type="primary">LOC104708728</name>
</gene>
<dbReference type="GeneID" id="104708728"/>
<accession>A0ABM0TBB8</accession>
<dbReference type="InterPro" id="IPR044730">
    <property type="entry name" value="RNase_H-like_dom_plant"/>
</dbReference>
<evidence type="ECO:0000259" key="1">
    <source>
        <dbReference type="Pfam" id="PF13456"/>
    </source>
</evidence>
<dbReference type="Pfam" id="PF13456">
    <property type="entry name" value="RVT_3"/>
    <property type="match status" value="1"/>
</dbReference>
<dbReference type="SUPFAM" id="SSF53098">
    <property type="entry name" value="Ribonuclease H-like"/>
    <property type="match status" value="1"/>
</dbReference>
<organism evidence="3 4">
    <name type="scientific">Camelina sativa</name>
    <name type="common">False flax</name>
    <name type="synonym">Myagrum sativum</name>
    <dbReference type="NCBI Taxonomy" id="90675"/>
    <lineage>
        <taxon>Eukaryota</taxon>
        <taxon>Viridiplantae</taxon>
        <taxon>Streptophyta</taxon>
        <taxon>Embryophyta</taxon>
        <taxon>Tracheophyta</taxon>
        <taxon>Spermatophyta</taxon>
        <taxon>Magnoliopsida</taxon>
        <taxon>eudicotyledons</taxon>
        <taxon>Gunneridae</taxon>
        <taxon>Pentapetalae</taxon>
        <taxon>rosids</taxon>
        <taxon>malvids</taxon>
        <taxon>Brassicales</taxon>
        <taxon>Brassicaceae</taxon>
        <taxon>Camelineae</taxon>
        <taxon>Camelina</taxon>
    </lineage>
</organism>
<evidence type="ECO:0000259" key="2">
    <source>
        <dbReference type="Pfam" id="PF13966"/>
    </source>
</evidence>
<evidence type="ECO:0000313" key="4">
    <source>
        <dbReference type="RefSeq" id="XP_010423650.1"/>
    </source>
</evidence>
<dbReference type="Gene3D" id="3.30.420.10">
    <property type="entry name" value="Ribonuclease H-like superfamily/Ribonuclease H"/>
    <property type="match status" value="1"/>
</dbReference>
<feature type="domain" description="RNase H type-1" evidence="1">
    <location>
        <begin position="269"/>
        <end position="388"/>
    </location>
</feature>
<protein>
    <submittedName>
        <fullName evidence="4">Uncharacterized protein LOC104708728</fullName>
    </submittedName>
</protein>
<feature type="domain" description="Reverse transcriptase zinc-binding" evidence="2">
    <location>
        <begin position="84"/>
        <end position="161"/>
    </location>
</feature>
<dbReference type="CDD" id="cd06222">
    <property type="entry name" value="RNase_H_like"/>
    <property type="match status" value="1"/>
</dbReference>
<dbReference type="PANTHER" id="PTHR34146">
    <property type="entry name" value="POLYNUCLEOTIDYL TRANSFERASE, RIBONUCLEASE H-LIKE SUPERFAMILY PROTEIN-RELATED"/>
    <property type="match status" value="1"/>
</dbReference>
<keyword evidence="3" id="KW-1185">Reference proteome</keyword>
<dbReference type="InterPro" id="IPR026960">
    <property type="entry name" value="RVT-Znf"/>
</dbReference>
<dbReference type="RefSeq" id="XP_010423650.1">
    <property type="nucleotide sequence ID" value="XM_010425348.1"/>
</dbReference>
<reference evidence="4" key="2">
    <citation type="submission" date="2025-08" db="UniProtKB">
        <authorList>
            <consortium name="RefSeq"/>
        </authorList>
    </citation>
    <scope>IDENTIFICATION</scope>
    <source>
        <tissue evidence="4">Leaf</tissue>
    </source>
</reference>
<sequence length="399" mass="44433">MGPPAEAHQNLKVADLLLPGTCDWNLEQIRHIIPHHEKEILKLRPSANGAPDIWAWLPTPNGIYSAKSGYIEASKLEFEPADSINLLSSSQDNFSWNSDIWATKTSQKNKLLLWKAAQNALPVGENLKYRHITDSDHCPHCGEEETVSHLFLHCQFSRRIWAKVPVKTPFLSDSTLTIKDGIKKAKELVCLPPSGLALGPISPWIFWSLWTTRNQLIFSKKKILEEDTVLIALIRAREWQIAQSIIPQPVKAPKSPTTNRSTPTLTCFTDVSWKENEKAGYGWIIKDQSDATQLQGSASAIDVGSPLMTEALATLTAMRVVSEPGITDITFASDSQVLVQALCQKNLQKELHGTLHDVLALSATFNSCLFTFIPRNQNRQADALAKEALLRLCIEPYSV</sequence>
<reference evidence="3" key="1">
    <citation type="journal article" date="2014" name="Nat. Commun.">
        <title>The emerging biofuel crop Camelina sativa retains a highly undifferentiated hexaploid genome structure.</title>
        <authorList>
            <person name="Kagale S."/>
            <person name="Koh C."/>
            <person name="Nixon J."/>
            <person name="Bollina V."/>
            <person name="Clarke W.E."/>
            <person name="Tuteja R."/>
            <person name="Spillane C."/>
            <person name="Robinson S.J."/>
            <person name="Links M.G."/>
            <person name="Clarke C."/>
            <person name="Higgins E.E."/>
            <person name="Huebert T."/>
            <person name="Sharpe A.G."/>
            <person name="Parkin I.A."/>
        </authorList>
    </citation>
    <scope>NUCLEOTIDE SEQUENCE [LARGE SCALE GENOMIC DNA]</scope>
    <source>
        <strain evidence="3">cv. DH55</strain>
    </source>
</reference>
<proteinExistence type="predicted"/>
<dbReference type="Proteomes" id="UP000694864">
    <property type="component" value="Chromosome 1"/>
</dbReference>
<dbReference type="PANTHER" id="PTHR34146:SF3">
    <property type="entry name" value="POLYNUCLEOTIDYL TRANSFERASE, RIBONUCLEASE H-LIKE SUPERFAMILY PROTEIN"/>
    <property type="match status" value="1"/>
</dbReference>
<dbReference type="Pfam" id="PF13966">
    <property type="entry name" value="zf-RVT"/>
    <property type="match status" value="1"/>
</dbReference>
<dbReference type="InterPro" id="IPR036397">
    <property type="entry name" value="RNaseH_sf"/>
</dbReference>